<evidence type="ECO:0000313" key="1">
    <source>
        <dbReference type="EMBL" id="EMG45884.1"/>
    </source>
</evidence>
<reference evidence="1 2" key="1">
    <citation type="submission" date="2013-02" db="EMBL/GenBank/DDBJ databases">
        <title>Genome sequence of Candida maltosa Xu316, a potential industrial strain for xylitol and ethanol production.</title>
        <authorList>
            <person name="Yu J."/>
            <person name="Wang Q."/>
            <person name="Geng X."/>
            <person name="Bao W."/>
            <person name="He P."/>
            <person name="Cai J."/>
        </authorList>
    </citation>
    <scope>NUCLEOTIDE SEQUENCE [LARGE SCALE GENOMIC DNA]</scope>
    <source>
        <strain evidence="2">Xu316</strain>
    </source>
</reference>
<proteinExistence type="predicted"/>
<dbReference type="EMBL" id="AOGT01002294">
    <property type="protein sequence ID" value="EMG45884.1"/>
    <property type="molecule type" value="Genomic_DNA"/>
</dbReference>
<dbReference type="HOGENOM" id="CLU_182662_0_0_1"/>
<comment type="caution">
    <text evidence="1">The sequence shown here is derived from an EMBL/GenBank/DDBJ whole genome shotgun (WGS) entry which is preliminary data.</text>
</comment>
<organism evidence="1 2">
    <name type="scientific">Candida maltosa (strain Xu316)</name>
    <name type="common">Yeast</name>
    <dbReference type="NCBI Taxonomy" id="1245528"/>
    <lineage>
        <taxon>Eukaryota</taxon>
        <taxon>Fungi</taxon>
        <taxon>Dikarya</taxon>
        <taxon>Ascomycota</taxon>
        <taxon>Saccharomycotina</taxon>
        <taxon>Pichiomycetes</taxon>
        <taxon>Debaryomycetaceae</taxon>
        <taxon>Candida/Lodderomyces clade</taxon>
        <taxon>Candida</taxon>
    </lineage>
</organism>
<dbReference type="Proteomes" id="UP000011777">
    <property type="component" value="Unassembled WGS sequence"/>
</dbReference>
<dbReference type="OrthoDB" id="5273213at2759"/>
<feature type="non-terminal residue" evidence="1">
    <location>
        <position position="1"/>
    </location>
</feature>
<dbReference type="SUPFAM" id="SSF52047">
    <property type="entry name" value="RNI-like"/>
    <property type="match status" value="1"/>
</dbReference>
<name>M3JU41_CANMX</name>
<evidence type="ECO:0000313" key="2">
    <source>
        <dbReference type="Proteomes" id="UP000011777"/>
    </source>
</evidence>
<sequence length="98" mass="11800">TFTDFPNLEHLDLRSNYLGDWLSQSPNEFQFGAAIRTIHLKNNDLDFDTQLAIETVRNFLYNLKRKPNFRSLFVDDIHFPEDMQYLVMERYLVLQEQQ</sequence>
<keyword evidence="2" id="KW-1185">Reference proteome</keyword>
<gene>
    <name evidence="1" type="ORF">G210_3904</name>
</gene>
<dbReference type="AlphaFoldDB" id="M3JU41"/>
<protein>
    <submittedName>
        <fullName evidence="1">Leucine Rich Repeat protein</fullName>
    </submittedName>
</protein>
<accession>M3JU41</accession>